<evidence type="ECO:0000313" key="6">
    <source>
        <dbReference type="Proteomes" id="UP001177160"/>
    </source>
</evidence>
<feature type="domain" description="N-acetyltransferase" evidence="4">
    <location>
        <begin position="9"/>
        <end position="178"/>
    </location>
</feature>
<name>A0ABT2Y6C9_9MOLU</name>
<evidence type="ECO:0000256" key="3">
    <source>
        <dbReference type="ARBA" id="ARBA00038502"/>
    </source>
</evidence>
<dbReference type="InterPro" id="IPR016181">
    <property type="entry name" value="Acyl_CoA_acyltransferase"/>
</dbReference>
<dbReference type="Pfam" id="PF13302">
    <property type="entry name" value="Acetyltransf_3"/>
    <property type="match status" value="1"/>
</dbReference>
<reference evidence="5" key="1">
    <citation type="submission" date="2022-09" db="EMBL/GenBank/DDBJ databases">
        <title>Novel Mycoplasma species identified in domestic and wild animals.</title>
        <authorList>
            <person name="Volokhov D.V."/>
            <person name="Furtak V.A."/>
            <person name="Zagorodnyaya T.A."/>
        </authorList>
    </citation>
    <scope>NUCLEOTIDE SEQUENCE</scope>
    <source>
        <strain evidence="5">Oakley</strain>
    </source>
</reference>
<comment type="caution">
    <text evidence="5">The sequence shown here is derived from an EMBL/GenBank/DDBJ whole genome shotgun (WGS) entry which is preliminary data.</text>
</comment>
<dbReference type="RefSeq" id="WP_263608481.1">
    <property type="nucleotide sequence ID" value="NZ_JAOVQM010000003.1"/>
</dbReference>
<dbReference type="InterPro" id="IPR000182">
    <property type="entry name" value="GNAT_dom"/>
</dbReference>
<dbReference type="Gene3D" id="3.40.630.30">
    <property type="match status" value="1"/>
</dbReference>
<keyword evidence="6" id="KW-1185">Reference proteome</keyword>
<keyword evidence="2" id="KW-0012">Acyltransferase</keyword>
<sequence>MERIVTKRLVLRALKPSDAAAMFDYAKTDEVGPQAGWTPHKSVEESANILNYMIRTNEVWGITTRDNDTLIGTIGLHKDEDEKSTFRSLGYVLHPAYHGQGLMTEAVKALIVYAFEQTNIDIIGCGHFTDNIASQRVIEKCGFIYQKNIEKDFNLFGFKVRKTCAEYEITIDMYKENKLLWQQH</sequence>
<dbReference type="CDD" id="cd04301">
    <property type="entry name" value="NAT_SF"/>
    <property type="match status" value="1"/>
</dbReference>
<proteinExistence type="inferred from homology"/>
<dbReference type="InterPro" id="IPR051531">
    <property type="entry name" value="N-acetyltransferase"/>
</dbReference>
<protein>
    <submittedName>
        <fullName evidence="5">GNAT family N-acetyltransferase</fullName>
    </submittedName>
</protein>
<gene>
    <name evidence="5" type="ORF">N7548_05580</name>
</gene>
<dbReference type="EMBL" id="JAOVQM010000003">
    <property type="protein sequence ID" value="MCV2232296.1"/>
    <property type="molecule type" value="Genomic_DNA"/>
</dbReference>
<organism evidence="5 6">
    <name type="scientific">Paracholeplasma manati</name>
    <dbReference type="NCBI Taxonomy" id="591373"/>
    <lineage>
        <taxon>Bacteria</taxon>
        <taxon>Bacillati</taxon>
        <taxon>Mycoplasmatota</taxon>
        <taxon>Mollicutes</taxon>
        <taxon>Acholeplasmatales</taxon>
        <taxon>Acholeplasmataceae</taxon>
        <taxon>Paracholeplasma</taxon>
    </lineage>
</organism>
<evidence type="ECO:0000259" key="4">
    <source>
        <dbReference type="PROSITE" id="PS51186"/>
    </source>
</evidence>
<evidence type="ECO:0000313" key="5">
    <source>
        <dbReference type="EMBL" id="MCV2232296.1"/>
    </source>
</evidence>
<dbReference type="Proteomes" id="UP001177160">
    <property type="component" value="Unassembled WGS sequence"/>
</dbReference>
<dbReference type="SUPFAM" id="SSF55729">
    <property type="entry name" value="Acyl-CoA N-acyltransferases (Nat)"/>
    <property type="match status" value="1"/>
</dbReference>
<evidence type="ECO:0000256" key="2">
    <source>
        <dbReference type="ARBA" id="ARBA00023315"/>
    </source>
</evidence>
<dbReference type="PANTHER" id="PTHR43792:SF8">
    <property type="entry name" value="[RIBOSOMAL PROTEIN US5]-ALANINE N-ACETYLTRANSFERASE"/>
    <property type="match status" value="1"/>
</dbReference>
<dbReference type="PANTHER" id="PTHR43792">
    <property type="entry name" value="GNAT FAMILY, PUTATIVE (AFU_ORTHOLOGUE AFUA_3G00765)-RELATED-RELATED"/>
    <property type="match status" value="1"/>
</dbReference>
<comment type="similarity">
    <text evidence="3">Belongs to the acetyltransferase family. RimJ subfamily.</text>
</comment>
<accession>A0ABT2Y6C9</accession>
<dbReference type="PROSITE" id="PS51186">
    <property type="entry name" value="GNAT"/>
    <property type="match status" value="1"/>
</dbReference>
<evidence type="ECO:0000256" key="1">
    <source>
        <dbReference type="ARBA" id="ARBA00022679"/>
    </source>
</evidence>
<keyword evidence="1" id="KW-0808">Transferase</keyword>